<dbReference type="GO" id="GO:0005524">
    <property type="term" value="F:ATP binding"/>
    <property type="evidence" value="ECO:0007669"/>
    <property type="project" value="UniProtKB-KW"/>
</dbReference>
<dbReference type="SUPFAM" id="SSF52540">
    <property type="entry name" value="P-loop containing nucleoside triphosphate hydrolases"/>
    <property type="match status" value="2"/>
</dbReference>
<organism evidence="9 10">
    <name type="scientific">Clostridium manihotivorum</name>
    <dbReference type="NCBI Taxonomy" id="2320868"/>
    <lineage>
        <taxon>Bacteria</taxon>
        <taxon>Bacillati</taxon>
        <taxon>Bacillota</taxon>
        <taxon>Clostridia</taxon>
        <taxon>Eubacteriales</taxon>
        <taxon>Clostridiaceae</taxon>
        <taxon>Clostridium</taxon>
    </lineage>
</organism>
<dbReference type="SMART" id="SM00382">
    <property type="entry name" value="AAA"/>
    <property type="match status" value="2"/>
</dbReference>
<name>A0A3R5X1C6_9CLOT</name>
<dbReference type="EMBL" id="CP025746">
    <property type="protein sequence ID" value="QAA31901.1"/>
    <property type="molecule type" value="Genomic_DNA"/>
</dbReference>
<evidence type="ECO:0000313" key="10">
    <source>
        <dbReference type="Proteomes" id="UP000286268"/>
    </source>
</evidence>
<dbReference type="CDD" id="cd03216">
    <property type="entry name" value="ABC_Carb_Monos_I"/>
    <property type="match status" value="1"/>
</dbReference>
<dbReference type="Proteomes" id="UP000286268">
    <property type="component" value="Chromosome"/>
</dbReference>
<keyword evidence="10" id="KW-1185">Reference proteome</keyword>
<keyword evidence="5 9" id="KW-0067">ATP-binding</keyword>
<feature type="domain" description="ABC transporter" evidence="8">
    <location>
        <begin position="254"/>
        <end position="498"/>
    </location>
</feature>
<keyword evidence="7" id="KW-0472">Membrane</keyword>
<dbReference type="CDD" id="cd03215">
    <property type="entry name" value="ABC_Carb_Monos_II"/>
    <property type="match status" value="1"/>
</dbReference>
<dbReference type="Gene3D" id="3.40.50.300">
    <property type="entry name" value="P-loop containing nucleotide triphosphate hydrolases"/>
    <property type="match status" value="2"/>
</dbReference>
<dbReference type="PROSITE" id="PS50893">
    <property type="entry name" value="ABC_TRANSPORTER_2"/>
    <property type="match status" value="2"/>
</dbReference>
<dbReference type="InterPro" id="IPR003439">
    <property type="entry name" value="ABC_transporter-like_ATP-bd"/>
</dbReference>
<evidence type="ECO:0000313" key="9">
    <source>
        <dbReference type="EMBL" id="QAA31901.1"/>
    </source>
</evidence>
<dbReference type="InterPro" id="IPR027417">
    <property type="entry name" value="P-loop_NTPase"/>
</dbReference>
<protein>
    <submittedName>
        <fullName evidence="9">D-xylose ABC transporter ATP-binding protein</fullName>
    </submittedName>
</protein>
<dbReference type="AlphaFoldDB" id="A0A3R5X1C6"/>
<evidence type="ECO:0000256" key="2">
    <source>
        <dbReference type="ARBA" id="ARBA00022475"/>
    </source>
</evidence>
<dbReference type="InterPro" id="IPR003593">
    <property type="entry name" value="AAA+_ATPase"/>
</dbReference>
<dbReference type="Pfam" id="PF00005">
    <property type="entry name" value="ABC_tran"/>
    <property type="match status" value="2"/>
</dbReference>
<reference evidence="9 10" key="1">
    <citation type="submission" date="2018-01" db="EMBL/GenBank/DDBJ databases">
        <title>Genome Sequencing and Assembly of Anaerobacter polyendosporus strain CT4.</title>
        <authorList>
            <person name="Tachaapaikoon C."/>
            <person name="Sutheeworapong S."/>
            <person name="Jenjaroenpun P."/>
            <person name="Wongsurawat T."/>
            <person name="Nookeaw I."/>
            <person name="Cheawchanlertfa P."/>
            <person name="Kosugi A."/>
            <person name="Cheevadhanarak S."/>
            <person name="Ratanakhanokchai K."/>
        </authorList>
    </citation>
    <scope>NUCLEOTIDE SEQUENCE [LARGE SCALE GENOMIC DNA]</scope>
    <source>
        <strain evidence="9 10">CT4</strain>
    </source>
</reference>
<keyword evidence="1" id="KW-0813">Transport</keyword>
<dbReference type="PANTHER" id="PTHR43790">
    <property type="entry name" value="CARBOHYDRATE TRANSPORT ATP-BINDING PROTEIN MG119-RELATED"/>
    <property type="match status" value="1"/>
</dbReference>
<evidence type="ECO:0000256" key="5">
    <source>
        <dbReference type="ARBA" id="ARBA00022840"/>
    </source>
</evidence>
<evidence type="ECO:0000259" key="8">
    <source>
        <dbReference type="PROSITE" id="PS50893"/>
    </source>
</evidence>
<evidence type="ECO:0000256" key="3">
    <source>
        <dbReference type="ARBA" id="ARBA00022597"/>
    </source>
</evidence>
<dbReference type="PANTHER" id="PTHR43790:SF3">
    <property type="entry name" value="D-ALLOSE IMPORT ATP-BINDING PROTEIN ALSA-RELATED"/>
    <property type="match status" value="1"/>
</dbReference>
<gene>
    <name evidence="9" type="ORF">C1I91_09705</name>
</gene>
<keyword evidence="4" id="KW-0547">Nucleotide-binding</keyword>
<evidence type="ECO:0000256" key="6">
    <source>
        <dbReference type="ARBA" id="ARBA00022967"/>
    </source>
</evidence>
<dbReference type="RefSeq" id="WP_128212694.1">
    <property type="nucleotide sequence ID" value="NZ_CP025746.1"/>
</dbReference>
<feature type="domain" description="ABC transporter" evidence="8">
    <location>
        <begin position="6"/>
        <end position="244"/>
    </location>
</feature>
<dbReference type="KEGG" id="cmah:C1I91_09705"/>
<evidence type="ECO:0000256" key="1">
    <source>
        <dbReference type="ARBA" id="ARBA00022448"/>
    </source>
</evidence>
<evidence type="ECO:0000256" key="7">
    <source>
        <dbReference type="ARBA" id="ARBA00023136"/>
    </source>
</evidence>
<keyword evidence="2" id="KW-1003">Cell membrane</keyword>
<proteinExistence type="predicted"/>
<sequence>MNDLVLELFNVSKKFSDYFSLKNISLKLYSGEVLVLLGQNGSGKSSLMNTIIGINPLDSGSIFIESKKVSINNPREAKDYGIEMIHQDTYLFEHFSVAENIFIGSLPYKSKHLKLIDKGKLYKQCISLFKKFNINIDCKKIVSELDLAEKQIVAICKAYISKARLIIMDEPTSSLTEMECKFLFDMISELKKSGVAIIYITHNLENIKNIGDQIIVIRDGELVGNQSIANYNIDELLHMMSGLELRKRYPKLDMKLGKEVFRVTNLNYKNFAKDISFSLREKEILGIVGLAGSGKSNMIKCLFGANKMDSGHIFINNKEISLSSTSNAVKAGIGYIPQDRVSEGLFNNISICNNISSASLDKVTNKHIIDGKIEKELTNNYSKRVNIKSFSIDDKVNYLSGGNQQKTLFSKWIMCKSKVLIMDEPTRSIDIPSKVDIYNIMNELVSKNVSIILISSDINELIGMCDRILVIYEGRLVANIERNVATQERIMYYCTGSFDEK</sequence>
<dbReference type="InterPro" id="IPR050107">
    <property type="entry name" value="ABC_carbohydrate_import_ATPase"/>
</dbReference>
<evidence type="ECO:0000256" key="4">
    <source>
        <dbReference type="ARBA" id="ARBA00022741"/>
    </source>
</evidence>
<dbReference type="GO" id="GO:0016887">
    <property type="term" value="F:ATP hydrolysis activity"/>
    <property type="evidence" value="ECO:0007669"/>
    <property type="project" value="InterPro"/>
</dbReference>
<keyword evidence="3" id="KW-0762">Sugar transport</keyword>
<dbReference type="OrthoDB" id="304830at2"/>
<accession>A0A3R5X1C6</accession>
<keyword evidence="6" id="KW-1278">Translocase</keyword>